<evidence type="ECO:0000259" key="4">
    <source>
        <dbReference type="Pfam" id="PF10531"/>
    </source>
</evidence>
<accession>A0A090QBX3</accession>
<dbReference type="InterPro" id="IPR003715">
    <property type="entry name" value="Poly_export_N"/>
</dbReference>
<comment type="caution">
    <text evidence="5">The sequence shown here is derived from an EMBL/GenBank/DDBJ whole genome shotgun (WGS) entry which is preliminary data.</text>
</comment>
<dbReference type="InterPro" id="IPR049712">
    <property type="entry name" value="Poly_export"/>
</dbReference>
<feature type="domain" description="Polysaccharide export protein N-terminal" evidence="3">
    <location>
        <begin position="45"/>
        <end position="142"/>
    </location>
</feature>
<dbReference type="AlphaFoldDB" id="A0A090QBX3"/>
<evidence type="ECO:0000256" key="1">
    <source>
        <dbReference type="ARBA" id="ARBA00022729"/>
    </source>
</evidence>
<reference evidence="5 6" key="1">
    <citation type="journal article" date="2014" name="Genome Announc.">
        <title>Draft Genome Sequences of Marine Flavobacterium Nonlabens Strains NR17, NR24, NR27, NR32, NR33, and Ara13.</title>
        <authorList>
            <person name="Nakanishi M."/>
            <person name="Meirelles P."/>
            <person name="Suzuki R."/>
            <person name="Takatani N."/>
            <person name="Mino S."/>
            <person name="Suda W."/>
            <person name="Oshima K."/>
            <person name="Hattori M."/>
            <person name="Ohkuma M."/>
            <person name="Hosokawa M."/>
            <person name="Miyashita K."/>
            <person name="Thompson F.L."/>
            <person name="Niwa A."/>
            <person name="Sawabe T."/>
            <person name="Sawabe T."/>
        </authorList>
    </citation>
    <scope>NUCLEOTIDE SEQUENCE [LARGE SCALE GENOMIC DNA]</scope>
    <source>
        <strain evidence="6">JCM19314</strain>
    </source>
</reference>
<feature type="domain" description="Soluble ligand binding" evidence="4">
    <location>
        <begin position="147"/>
        <end position="193"/>
    </location>
</feature>
<name>A0A090QBX3_NONUL</name>
<sequence>MGKITLLKFSFIVLATVIFTSSCVSKKDIIYVQDIDTALSESQSSKYDAVITNDDILKIIVTSENMESVQPFNKVVSPVVNQELSIRSQETLQSYLVDDEGFINYPLLGKVKVSGYTRIELQDQLKNEMLKYVKDAVVDVRILNYKITLLGGEVNRPGTYSVDDNRITLLQAIGLAGDLTVYGRRDNIVVIRDMNGIQTSTRVNLTSADFIYSPFYYLNQNDTIIVEPNGAQIQASGFNRNISVYVSIASLLLTTVVVFSNLNK</sequence>
<dbReference type="GO" id="GO:0015159">
    <property type="term" value="F:polysaccharide transmembrane transporter activity"/>
    <property type="evidence" value="ECO:0007669"/>
    <property type="project" value="InterPro"/>
</dbReference>
<organism evidence="5 6">
    <name type="scientific">Nonlabens ulvanivorans</name>
    <name type="common">Persicivirga ulvanivorans</name>
    <dbReference type="NCBI Taxonomy" id="906888"/>
    <lineage>
        <taxon>Bacteria</taxon>
        <taxon>Pseudomonadati</taxon>
        <taxon>Bacteroidota</taxon>
        <taxon>Flavobacteriia</taxon>
        <taxon>Flavobacteriales</taxon>
        <taxon>Flavobacteriaceae</taxon>
        <taxon>Nonlabens</taxon>
    </lineage>
</organism>
<dbReference type="EMBL" id="BBMM01000003">
    <property type="protein sequence ID" value="GAK99722.1"/>
    <property type="molecule type" value="Genomic_DNA"/>
</dbReference>
<dbReference type="PANTHER" id="PTHR33619">
    <property type="entry name" value="POLYSACCHARIDE EXPORT PROTEIN GFCE-RELATED"/>
    <property type="match status" value="1"/>
</dbReference>
<keyword evidence="2" id="KW-0812">Transmembrane</keyword>
<keyword evidence="1" id="KW-0732">Signal</keyword>
<protein>
    <submittedName>
        <fullName evidence="5">Polysaccharide export outer membrane protein</fullName>
    </submittedName>
</protein>
<proteinExistence type="predicted"/>
<dbReference type="Gene3D" id="3.30.1950.10">
    <property type="entry name" value="wza like domain"/>
    <property type="match status" value="1"/>
</dbReference>
<dbReference type="PROSITE" id="PS51257">
    <property type="entry name" value="PROKAR_LIPOPROTEIN"/>
    <property type="match status" value="1"/>
</dbReference>
<dbReference type="PANTHER" id="PTHR33619:SF3">
    <property type="entry name" value="POLYSACCHARIDE EXPORT PROTEIN GFCE-RELATED"/>
    <property type="match status" value="1"/>
</dbReference>
<gene>
    <name evidence="5" type="ORF">JCM19314_907</name>
</gene>
<evidence type="ECO:0000256" key="2">
    <source>
        <dbReference type="SAM" id="Phobius"/>
    </source>
</evidence>
<dbReference type="InterPro" id="IPR019554">
    <property type="entry name" value="Soluble_ligand-bd"/>
</dbReference>
<evidence type="ECO:0000259" key="3">
    <source>
        <dbReference type="Pfam" id="PF02563"/>
    </source>
</evidence>
<evidence type="ECO:0000313" key="6">
    <source>
        <dbReference type="Proteomes" id="UP000029226"/>
    </source>
</evidence>
<dbReference type="Pfam" id="PF02563">
    <property type="entry name" value="Poly_export"/>
    <property type="match status" value="1"/>
</dbReference>
<feature type="transmembrane region" description="Helical" evidence="2">
    <location>
        <begin position="242"/>
        <end position="262"/>
    </location>
</feature>
<dbReference type="Pfam" id="PF10531">
    <property type="entry name" value="SLBB"/>
    <property type="match status" value="1"/>
</dbReference>
<keyword evidence="2" id="KW-0472">Membrane</keyword>
<evidence type="ECO:0000313" key="5">
    <source>
        <dbReference type="EMBL" id="GAK99722.1"/>
    </source>
</evidence>
<dbReference type="Proteomes" id="UP000029226">
    <property type="component" value="Unassembled WGS sequence"/>
</dbReference>
<keyword evidence="2" id="KW-1133">Transmembrane helix</keyword>